<sequence>MTSEGEENFFMPSTGSIQLQADSKNGTKHLHVHLDRCIKRRNVDIKQQFLAIERKGYGKVQIGGFTFDQDISREKLARAIILHEYPLSIVDHAGFRDFASSLQPLFKMVSRNTIKDDIMKIYEFEKGKMSSYLEKLETRMAITTDMWTSNQKKGYMAITVHYIDESWFYIIILFVYVPPPHTKEVLSDVLLDFLLDWNMDRKLSTITVDNCSTHVLNLIVKEGLDVIRVEIEKIRESVAYWSATPSRVEKFEDAARQLRLPCNKKLCLDCKTRWNSTYLMLSIAITYKDVFPRLKQREKLYTIVPSEEEWNLAREICERLKLFYNITKLFSGRNYPTANTFFIKVCEIKEALYDWLICSNEVVSTMASSMLEKFDKYWSGCHIVMAIAVVLDPRYKMKILEFYFPIMYGSEASSEIGKIRQLCYDLLSEYQSKSKMGQQTSSHGASSVSNLFELTYDEQDPLSKFDLFVHSTSEEGHAKSELDYYLEETVLPRISDFDVLSWWKTNGIKYPTLQMIVRDIYAIPVSTVASESAFSTGGRMVSKHRSRLHPNTLEALMCAQSWLGNEMEGGKLTIMDEDDESLLLIKVVFFGKEGISADLIAVNEDVGAACWGISVYISPMPLGIVVAGARLLKNKDGKQKREGPLQALGSTVEYSEHVGMMSKWLVMKYGIYNLEVIHAAIQMAKEEGIFVSLDLASFEGTYSNVYRARDLDQRKIVALKKVRSSHIKDVLQLVSSCFEYMEHDLAGLASHPGLKFTEPQVKCYMQQLLRGLDHCHSRGVLYRDIKGSNLLIDNSGILKIADFGLASFFYPHQIQPLTSRVVTLWYRPPELLLGATYYGTVVDLWSTGCILAELYAGKPIMPGRTEVEQLHKIFKLCGSPSEDYWRKSKLPHATIFKPQQPYRRCVAETFKDFPTPALGLMETLLSIDPADRGSAASAFKSEFFTVKPLPGDPSSLPKYPPSKEFDAKVRDEEARRDDENASPKAALEFLAKHCQWQWLHFFPNSQRQIDVDMYITHLKLYAHLLHIAVGGCCTVDKGGLQLLQSPPLWSPFEWQLEVKLLDCFISQRKITMEPMSQNFSNWEKPNTQTRTRTRAPPRPAPPRPASKTHLVRGWDYQVYSKRERDTLTRPAPGLGRGWKRVSDNWDGNG</sequence>
<dbReference type="InterPro" id="IPR052035">
    <property type="entry name" value="ZnF_BED_domain_contain"/>
</dbReference>
<reference evidence="4 5" key="1">
    <citation type="journal article" date="2018" name="PLoS Genet.">
        <title>Population sequencing reveals clonal diversity and ancestral inbreeding in the grapevine cultivar Chardonnay.</title>
        <authorList>
            <person name="Roach M.J."/>
            <person name="Johnson D.L."/>
            <person name="Bohlmann J."/>
            <person name="van Vuuren H.J."/>
            <person name="Jones S.J."/>
            <person name="Pretorius I.S."/>
            <person name="Schmidt S.A."/>
            <person name="Borneman A.R."/>
        </authorList>
    </citation>
    <scope>NUCLEOTIDE SEQUENCE [LARGE SCALE GENOMIC DNA]</scope>
    <source>
        <strain evidence="5">cv. Chardonnay</strain>
        <tissue evidence="4">Leaf</tissue>
    </source>
</reference>
<dbReference type="AlphaFoldDB" id="A0A438CAZ0"/>
<dbReference type="PROSITE" id="PS00108">
    <property type="entry name" value="PROTEIN_KINASE_ST"/>
    <property type="match status" value="1"/>
</dbReference>
<dbReference type="GO" id="GO:0003677">
    <property type="term" value="F:DNA binding"/>
    <property type="evidence" value="ECO:0007669"/>
    <property type="project" value="UniProtKB-KW"/>
</dbReference>
<keyword evidence="4" id="KW-0418">Kinase</keyword>
<dbReference type="FunFam" id="1.10.510.10:FF:000043">
    <property type="entry name" value="probable serine/threonine-protein kinase At1g54610"/>
    <property type="match status" value="1"/>
</dbReference>
<dbReference type="InterPro" id="IPR000719">
    <property type="entry name" value="Prot_kinase_dom"/>
</dbReference>
<dbReference type="SUPFAM" id="SSF53098">
    <property type="entry name" value="Ribonuclease H-like"/>
    <property type="match status" value="1"/>
</dbReference>
<accession>A0A438CAZ0</accession>
<dbReference type="Gene3D" id="3.30.200.20">
    <property type="entry name" value="Phosphorylase Kinase, domain 1"/>
    <property type="match status" value="1"/>
</dbReference>
<dbReference type="PANTHER" id="PTHR46481:SF11">
    <property type="entry name" value="ZINC FINGER BED DOMAIN-CONTAINING PROTEIN RICESLEEPER 2-LIKE"/>
    <property type="match status" value="1"/>
</dbReference>
<dbReference type="SMART" id="SM00220">
    <property type="entry name" value="S_TKc"/>
    <property type="match status" value="1"/>
</dbReference>
<evidence type="ECO:0000313" key="5">
    <source>
        <dbReference type="Proteomes" id="UP000288805"/>
    </source>
</evidence>
<dbReference type="InterPro" id="IPR012337">
    <property type="entry name" value="RNaseH-like_sf"/>
</dbReference>
<organism evidence="4 5">
    <name type="scientific">Vitis vinifera</name>
    <name type="common">Grape</name>
    <dbReference type="NCBI Taxonomy" id="29760"/>
    <lineage>
        <taxon>Eukaryota</taxon>
        <taxon>Viridiplantae</taxon>
        <taxon>Streptophyta</taxon>
        <taxon>Embryophyta</taxon>
        <taxon>Tracheophyta</taxon>
        <taxon>Spermatophyta</taxon>
        <taxon>Magnoliopsida</taxon>
        <taxon>eudicotyledons</taxon>
        <taxon>Gunneridae</taxon>
        <taxon>Pentapetalae</taxon>
        <taxon>rosids</taxon>
        <taxon>Vitales</taxon>
        <taxon>Vitaceae</taxon>
        <taxon>Viteae</taxon>
        <taxon>Vitis</taxon>
    </lineage>
</organism>
<feature type="domain" description="Protein kinase" evidence="3">
    <location>
        <begin position="652"/>
        <end position="944"/>
    </location>
</feature>
<dbReference type="InterPro" id="IPR011009">
    <property type="entry name" value="Kinase-like_dom_sf"/>
</dbReference>
<dbReference type="Pfam" id="PF05699">
    <property type="entry name" value="Dimer_Tnp_hAT"/>
    <property type="match status" value="1"/>
</dbReference>
<dbReference type="Pfam" id="PF14372">
    <property type="entry name" value="hAT-like_RNase-H"/>
    <property type="match status" value="1"/>
</dbReference>
<feature type="compositionally biased region" description="Basic and acidic residues" evidence="2">
    <location>
        <begin position="961"/>
        <end position="978"/>
    </location>
</feature>
<protein>
    <submittedName>
        <fullName evidence="4">Putative serine/threonine-protein kinase</fullName>
    </submittedName>
</protein>
<dbReference type="GO" id="GO:0046983">
    <property type="term" value="F:protein dimerization activity"/>
    <property type="evidence" value="ECO:0007669"/>
    <property type="project" value="InterPro"/>
</dbReference>
<comment type="caution">
    <text evidence="4">The sequence shown here is derived from an EMBL/GenBank/DDBJ whole genome shotgun (WGS) entry which is preliminary data.</text>
</comment>
<proteinExistence type="predicted"/>
<name>A0A438CAZ0_VITVI</name>
<gene>
    <name evidence="4" type="primary">VvCHDh000010_2</name>
    <name evidence="4" type="ORF">CK203_112772</name>
</gene>
<dbReference type="InterPro" id="IPR008906">
    <property type="entry name" value="HATC_C_dom"/>
</dbReference>
<feature type="compositionally biased region" description="Polar residues" evidence="2">
    <location>
        <begin position="1078"/>
        <end position="1088"/>
    </location>
</feature>
<dbReference type="PROSITE" id="PS50011">
    <property type="entry name" value="PROTEIN_KINASE_DOM"/>
    <property type="match status" value="1"/>
</dbReference>
<dbReference type="EMBL" id="QGNW01002375">
    <property type="protein sequence ID" value="RVW20348.1"/>
    <property type="molecule type" value="Genomic_DNA"/>
</dbReference>
<dbReference type="SUPFAM" id="SSF56112">
    <property type="entry name" value="Protein kinase-like (PK-like)"/>
    <property type="match status" value="1"/>
</dbReference>
<dbReference type="Proteomes" id="UP000288805">
    <property type="component" value="Unassembled WGS sequence"/>
</dbReference>
<keyword evidence="1" id="KW-0238">DNA-binding</keyword>
<dbReference type="InterPro" id="IPR008271">
    <property type="entry name" value="Ser/Thr_kinase_AS"/>
</dbReference>
<feature type="region of interest" description="Disordered" evidence="2">
    <location>
        <begin position="1078"/>
        <end position="1108"/>
    </location>
</feature>
<evidence type="ECO:0000313" key="4">
    <source>
        <dbReference type="EMBL" id="RVW20348.1"/>
    </source>
</evidence>
<evidence type="ECO:0000259" key="3">
    <source>
        <dbReference type="PROSITE" id="PS50011"/>
    </source>
</evidence>
<evidence type="ECO:0000256" key="2">
    <source>
        <dbReference type="SAM" id="MobiDB-lite"/>
    </source>
</evidence>
<dbReference type="GO" id="GO:0004672">
    <property type="term" value="F:protein kinase activity"/>
    <property type="evidence" value="ECO:0007669"/>
    <property type="project" value="InterPro"/>
</dbReference>
<dbReference type="GO" id="GO:0005524">
    <property type="term" value="F:ATP binding"/>
    <property type="evidence" value="ECO:0007669"/>
    <property type="project" value="InterPro"/>
</dbReference>
<dbReference type="InterPro" id="IPR025525">
    <property type="entry name" value="hAT-like_transposase_RNase-H"/>
</dbReference>
<feature type="region of interest" description="Disordered" evidence="2">
    <location>
        <begin position="952"/>
        <end position="978"/>
    </location>
</feature>
<evidence type="ECO:0000256" key="1">
    <source>
        <dbReference type="ARBA" id="ARBA00023125"/>
    </source>
</evidence>
<dbReference type="PANTHER" id="PTHR46481">
    <property type="entry name" value="ZINC FINGER BED DOMAIN-CONTAINING PROTEIN 4"/>
    <property type="match status" value="1"/>
</dbReference>
<keyword evidence="4" id="KW-0808">Transferase</keyword>
<dbReference type="Gene3D" id="1.10.510.10">
    <property type="entry name" value="Transferase(Phosphotransferase) domain 1"/>
    <property type="match status" value="1"/>
</dbReference>
<dbReference type="Pfam" id="PF00069">
    <property type="entry name" value="Pkinase"/>
    <property type="match status" value="1"/>
</dbReference>
<feature type="region of interest" description="Disordered" evidence="2">
    <location>
        <begin position="1125"/>
        <end position="1149"/>
    </location>
</feature>